<organism evidence="2 3">
    <name type="scientific">Amborella trichopoda</name>
    <dbReference type="NCBI Taxonomy" id="13333"/>
    <lineage>
        <taxon>Eukaryota</taxon>
        <taxon>Viridiplantae</taxon>
        <taxon>Streptophyta</taxon>
        <taxon>Embryophyta</taxon>
        <taxon>Tracheophyta</taxon>
        <taxon>Spermatophyta</taxon>
        <taxon>Magnoliopsida</taxon>
        <taxon>Amborellales</taxon>
        <taxon>Amborellaceae</taxon>
        <taxon>Amborella</taxon>
    </lineage>
</organism>
<feature type="region of interest" description="Disordered" evidence="1">
    <location>
        <begin position="24"/>
        <end position="76"/>
    </location>
</feature>
<protein>
    <submittedName>
        <fullName evidence="2">Uncharacterized protein</fullName>
    </submittedName>
</protein>
<feature type="compositionally biased region" description="Basic and acidic residues" evidence="1">
    <location>
        <begin position="49"/>
        <end position="59"/>
    </location>
</feature>
<dbReference type="HOGENOM" id="CLU_2018291_0_0_1"/>
<evidence type="ECO:0000313" key="2">
    <source>
        <dbReference type="EMBL" id="ERN10392.1"/>
    </source>
</evidence>
<dbReference type="EMBL" id="KI392852">
    <property type="protein sequence ID" value="ERN10392.1"/>
    <property type="molecule type" value="Genomic_DNA"/>
</dbReference>
<sequence>MAEKKGRREQRRWLVADRKWNSAKSARGEDRAAEVERGVGPKLQAGDELGCREKEEESSQVKVQRGQQRRDGEQGLRRRCRWRRWRGYSRLLPGARMARKRGSLVIGNGGEGEQRALGCWWQR</sequence>
<keyword evidence="3" id="KW-1185">Reference proteome</keyword>
<dbReference type="Proteomes" id="UP000017836">
    <property type="component" value="Unassembled WGS sequence"/>
</dbReference>
<accession>W1PK75</accession>
<gene>
    <name evidence="2" type="ORF">AMTR_s00026p00141930</name>
</gene>
<name>W1PK75_AMBTC</name>
<evidence type="ECO:0000313" key="3">
    <source>
        <dbReference type="Proteomes" id="UP000017836"/>
    </source>
</evidence>
<evidence type="ECO:0000256" key="1">
    <source>
        <dbReference type="SAM" id="MobiDB-lite"/>
    </source>
</evidence>
<dbReference type="Gramene" id="ERN10392">
    <property type="protein sequence ID" value="ERN10392"/>
    <property type="gene ID" value="AMTR_s00026p00141930"/>
</dbReference>
<dbReference type="AlphaFoldDB" id="W1PK75"/>
<feature type="compositionally biased region" description="Basic and acidic residues" evidence="1">
    <location>
        <begin position="24"/>
        <end position="39"/>
    </location>
</feature>
<reference evidence="3" key="1">
    <citation type="journal article" date="2013" name="Science">
        <title>The Amborella genome and the evolution of flowering plants.</title>
        <authorList>
            <consortium name="Amborella Genome Project"/>
        </authorList>
    </citation>
    <scope>NUCLEOTIDE SEQUENCE [LARGE SCALE GENOMIC DNA]</scope>
</reference>
<proteinExistence type="predicted"/>